<proteinExistence type="predicted"/>
<dbReference type="GO" id="GO:0022857">
    <property type="term" value="F:transmembrane transporter activity"/>
    <property type="evidence" value="ECO:0007669"/>
    <property type="project" value="InterPro"/>
</dbReference>
<dbReference type="PANTHER" id="PTHR24064">
    <property type="entry name" value="SOLUTE CARRIER FAMILY 22 MEMBER"/>
    <property type="match status" value="1"/>
</dbReference>
<evidence type="ECO:0000313" key="6">
    <source>
        <dbReference type="EMBL" id="GBO16633.1"/>
    </source>
</evidence>
<evidence type="ECO:0000256" key="3">
    <source>
        <dbReference type="ARBA" id="ARBA00022989"/>
    </source>
</evidence>
<dbReference type="EMBL" id="BGPR01040501">
    <property type="protein sequence ID" value="GBO16633.1"/>
    <property type="molecule type" value="Genomic_DNA"/>
</dbReference>
<sequence>MYYGISYNTNELAGDPFLNFALYGVIEIPAYALTLFVIQSKGRRRPEALGCLAAGLSCWLIYPIPKDPWWMSEIVSLFGKFCITSSFSILYVFSTELFPTTVRTVGLGSAQVSARLGAIIAPFVREMGKASHPIVPQLIFGFLAVTAGLLSLLLPETKNRSIPDTIKEAAQIS</sequence>
<name>A0A4Y2UUZ5_ARAVE</name>
<evidence type="ECO:0000256" key="2">
    <source>
        <dbReference type="ARBA" id="ARBA00022692"/>
    </source>
</evidence>
<dbReference type="Gene3D" id="1.20.1250.20">
    <property type="entry name" value="MFS general substrate transporter like domains"/>
    <property type="match status" value="1"/>
</dbReference>
<feature type="non-terminal residue" evidence="6">
    <location>
        <position position="173"/>
    </location>
</feature>
<evidence type="ECO:0000256" key="1">
    <source>
        <dbReference type="ARBA" id="ARBA00004141"/>
    </source>
</evidence>
<evidence type="ECO:0000256" key="4">
    <source>
        <dbReference type="ARBA" id="ARBA00023136"/>
    </source>
</evidence>
<feature type="transmembrane region" description="Helical" evidence="5">
    <location>
        <begin position="74"/>
        <end position="93"/>
    </location>
</feature>
<keyword evidence="3 5" id="KW-1133">Transmembrane helix</keyword>
<keyword evidence="2 5" id="KW-0812">Transmembrane</keyword>
<gene>
    <name evidence="6" type="primary">Orct_30</name>
    <name evidence="6" type="ORF">AVEN_340_1</name>
</gene>
<organism evidence="6 7">
    <name type="scientific">Araneus ventricosus</name>
    <name type="common">Orbweaver spider</name>
    <name type="synonym">Epeira ventricosa</name>
    <dbReference type="NCBI Taxonomy" id="182803"/>
    <lineage>
        <taxon>Eukaryota</taxon>
        <taxon>Metazoa</taxon>
        <taxon>Ecdysozoa</taxon>
        <taxon>Arthropoda</taxon>
        <taxon>Chelicerata</taxon>
        <taxon>Arachnida</taxon>
        <taxon>Araneae</taxon>
        <taxon>Araneomorphae</taxon>
        <taxon>Entelegynae</taxon>
        <taxon>Araneoidea</taxon>
        <taxon>Araneidae</taxon>
        <taxon>Araneus</taxon>
    </lineage>
</organism>
<feature type="transmembrane region" description="Helical" evidence="5">
    <location>
        <begin position="20"/>
        <end position="38"/>
    </location>
</feature>
<protein>
    <submittedName>
        <fullName evidence="6">Organic cation transporter protein</fullName>
    </submittedName>
</protein>
<accession>A0A4Y2UUZ5</accession>
<dbReference type="AlphaFoldDB" id="A0A4Y2UUZ5"/>
<comment type="subcellular location">
    <subcellularLocation>
        <location evidence="1">Membrane</location>
        <topology evidence="1">Multi-pass membrane protein</topology>
    </subcellularLocation>
</comment>
<dbReference type="GO" id="GO:0016020">
    <property type="term" value="C:membrane"/>
    <property type="evidence" value="ECO:0007669"/>
    <property type="project" value="UniProtKB-SubCell"/>
</dbReference>
<comment type="caution">
    <text evidence="6">The sequence shown here is derived from an EMBL/GenBank/DDBJ whole genome shotgun (WGS) entry which is preliminary data.</text>
</comment>
<dbReference type="Pfam" id="PF00083">
    <property type="entry name" value="Sugar_tr"/>
    <property type="match status" value="1"/>
</dbReference>
<dbReference type="InterPro" id="IPR005828">
    <property type="entry name" value="MFS_sugar_transport-like"/>
</dbReference>
<dbReference type="InterPro" id="IPR036259">
    <property type="entry name" value="MFS_trans_sf"/>
</dbReference>
<keyword evidence="7" id="KW-1185">Reference proteome</keyword>
<dbReference type="Proteomes" id="UP000499080">
    <property type="component" value="Unassembled WGS sequence"/>
</dbReference>
<dbReference type="OrthoDB" id="6416707at2759"/>
<evidence type="ECO:0000313" key="7">
    <source>
        <dbReference type="Proteomes" id="UP000499080"/>
    </source>
</evidence>
<evidence type="ECO:0000256" key="5">
    <source>
        <dbReference type="SAM" id="Phobius"/>
    </source>
</evidence>
<dbReference type="SUPFAM" id="SSF103473">
    <property type="entry name" value="MFS general substrate transporter"/>
    <property type="match status" value="1"/>
</dbReference>
<keyword evidence="4 5" id="KW-0472">Membrane</keyword>
<feature type="transmembrane region" description="Helical" evidence="5">
    <location>
        <begin position="136"/>
        <end position="154"/>
    </location>
</feature>
<reference evidence="6 7" key="1">
    <citation type="journal article" date="2019" name="Sci. Rep.">
        <title>Orb-weaving spider Araneus ventricosus genome elucidates the spidroin gene catalogue.</title>
        <authorList>
            <person name="Kono N."/>
            <person name="Nakamura H."/>
            <person name="Ohtoshi R."/>
            <person name="Moran D.A.P."/>
            <person name="Shinohara A."/>
            <person name="Yoshida Y."/>
            <person name="Fujiwara M."/>
            <person name="Mori M."/>
            <person name="Tomita M."/>
            <person name="Arakawa K."/>
        </authorList>
    </citation>
    <scope>NUCLEOTIDE SEQUENCE [LARGE SCALE GENOMIC DNA]</scope>
</reference>